<accession>A0ABR1X4Q8</accession>
<keyword evidence="2" id="KW-0812">Transmembrane</keyword>
<feature type="region of interest" description="Disordered" evidence="1">
    <location>
        <begin position="60"/>
        <end position="83"/>
    </location>
</feature>
<proteinExistence type="predicted"/>
<keyword evidence="2" id="KW-1133">Transmembrane helix</keyword>
<evidence type="ECO:0000256" key="2">
    <source>
        <dbReference type="SAM" id="Phobius"/>
    </source>
</evidence>
<sequence length="190" mass="20462">MATWEHSTKRVCFKTVAHPTGYKSYSNGDMIGVSSETYSVGPAWSTWYYTVNALPLQAPVKSGSPSASNPESTSATTVSRDQGSLSKGQVAGIAVGSCVFGGLIVALILVQVRRRRRHLDAYQGKPELRATNVPRAELEGHGMYQEMDGRSQPTEAPVITRHVDMQARASTKEEAAQSDRGAQELPSAPP</sequence>
<dbReference type="Proteomes" id="UP001433268">
    <property type="component" value="Unassembled WGS sequence"/>
</dbReference>
<gene>
    <name evidence="3" type="ORF">PG997_005347</name>
</gene>
<evidence type="ECO:0000256" key="1">
    <source>
        <dbReference type="SAM" id="MobiDB-lite"/>
    </source>
</evidence>
<feature type="transmembrane region" description="Helical" evidence="2">
    <location>
        <begin position="90"/>
        <end position="110"/>
    </location>
</feature>
<keyword evidence="2" id="KW-0472">Membrane</keyword>
<dbReference type="EMBL" id="JAQQWN010000004">
    <property type="protein sequence ID" value="KAK8090386.1"/>
    <property type="molecule type" value="Genomic_DNA"/>
</dbReference>
<name>A0ABR1X4Q8_9PEZI</name>
<evidence type="ECO:0000313" key="3">
    <source>
        <dbReference type="EMBL" id="KAK8090386.1"/>
    </source>
</evidence>
<reference evidence="3 4" key="1">
    <citation type="submission" date="2023-01" db="EMBL/GenBank/DDBJ databases">
        <title>Analysis of 21 Apiospora genomes using comparative genomics revels a genus with tremendous synthesis potential of carbohydrate active enzymes and secondary metabolites.</title>
        <authorList>
            <person name="Sorensen T."/>
        </authorList>
    </citation>
    <scope>NUCLEOTIDE SEQUENCE [LARGE SCALE GENOMIC DNA]</scope>
    <source>
        <strain evidence="3 4">CBS 114990</strain>
    </source>
</reference>
<feature type="compositionally biased region" description="Polar residues" evidence="1">
    <location>
        <begin position="63"/>
        <end position="83"/>
    </location>
</feature>
<protein>
    <submittedName>
        <fullName evidence="3">Uncharacterized protein</fullName>
    </submittedName>
</protein>
<dbReference type="RefSeq" id="XP_066673280.1">
    <property type="nucleotide sequence ID" value="XM_066809662.1"/>
</dbReference>
<dbReference type="CDD" id="cd12087">
    <property type="entry name" value="TM_EGFR-like"/>
    <property type="match status" value="1"/>
</dbReference>
<comment type="caution">
    <text evidence="3">The sequence shown here is derived from an EMBL/GenBank/DDBJ whole genome shotgun (WGS) entry which is preliminary data.</text>
</comment>
<feature type="region of interest" description="Disordered" evidence="1">
    <location>
        <begin position="165"/>
        <end position="190"/>
    </location>
</feature>
<dbReference type="GeneID" id="92042722"/>
<feature type="compositionally biased region" description="Basic and acidic residues" evidence="1">
    <location>
        <begin position="165"/>
        <end position="177"/>
    </location>
</feature>
<evidence type="ECO:0000313" key="4">
    <source>
        <dbReference type="Proteomes" id="UP001433268"/>
    </source>
</evidence>
<keyword evidence="4" id="KW-1185">Reference proteome</keyword>
<organism evidence="3 4">
    <name type="scientific">Apiospora hydei</name>
    <dbReference type="NCBI Taxonomy" id="1337664"/>
    <lineage>
        <taxon>Eukaryota</taxon>
        <taxon>Fungi</taxon>
        <taxon>Dikarya</taxon>
        <taxon>Ascomycota</taxon>
        <taxon>Pezizomycotina</taxon>
        <taxon>Sordariomycetes</taxon>
        <taxon>Xylariomycetidae</taxon>
        <taxon>Amphisphaeriales</taxon>
        <taxon>Apiosporaceae</taxon>
        <taxon>Apiospora</taxon>
    </lineage>
</organism>